<dbReference type="RefSeq" id="WP_229709628.1">
    <property type="nucleotide sequence ID" value="NZ_BMLR01000030.1"/>
</dbReference>
<accession>A0A1M7KEN1</accession>
<name>A0A1M7KEN1_9RHOB</name>
<dbReference type="EMBL" id="FRBR01000027">
    <property type="protein sequence ID" value="SHM63718.1"/>
    <property type="molecule type" value="Genomic_DNA"/>
</dbReference>
<sequence>MLVISRSVLKLRDFKIIVGLADMSSRTANIPLVEGAIKRHAASIAASTPKSV</sequence>
<organism evidence="1 2">
    <name type="scientific">Roseovarius pacificus</name>
    <dbReference type="NCBI Taxonomy" id="337701"/>
    <lineage>
        <taxon>Bacteria</taxon>
        <taxon>Pseudomonadati</taxon>
        <taxon>Pseudomonadota</taxon>
        <taxon>Alphaproteobacteria</taxon>
        <taxon>Rhodobacterales</taxon>
        <taxon>Roseobacteraceae</taxon>
        <taxon>Roseovarius</taxon>
    </lineage>
</organism>
<protein>
    <submittedName>
        <fullName evidence="1">Uncharacterized protein</fullName>
    </submittedName>
</protein>
<dbReference type="STRING" id="337701.SAMN05444398_12712"/>
<dbReference type="AlphaFoldDB" id="A0A1M7KEN1"/>
<evidence type="ECO:0000313" key="1">
    <source>
        <dbReference type="EMBL" id="SHM63718.1"/>
    </source>
</evidence>
<gene>
    <name evidence="1" type="ORF">SAMN05444398_12712</name>
</gene>
<keyword evidence="2" id="KW-1185">Reference proteome</keyword>
<proteinExistence type="predicted"/>
<evidence type="ECO:0000313" key="2">
    <source>
        <dbReference type="Proteomes" id="UP000183974"/>
    </source>
</evidence>
<reference evidence="1 2" key="1">
    <citation type="submission" date="2016-11" db="EMBL/GenBank/DDBJ databases">
        <authorList>
            <person name="Jaros S."/>
            <person name="Januszkiewicz K."/>
            <person name="Wedrychowicz H."/>
        </authorList>
    </citation>
    <scope>NUCLEOTIDE SEQUENCE [LARGE SCALE GENOMIC DNA]</scope>
    <source>
        <strain evidence="1 2">DSM 29589</strain>
    </source>
</reference>
<dbReference type="Proteomes" id="UP000183974">
    <property type="component" value="Unassembled WGS sequence"/>
</dbReference>